<keyword evidence="4 7" id="KW-0812">Transmembrane</keyword>
<evidence type="ECO:0000313" key="8">
    <source>
        <dbReference type="EMBL" id="NHC34585.1"/>
    </source>
</evidence>
<comment type="caution">
    <text evidence="8">The sequence shown here is derived from an EMBL/GenBank/DDBJ whole genome shotgun (WGS) entry which is preliminary data.</text>
</comment>
<accession>A0A9X5E3I2</accession>
<evidence type="ECO:0000313" key="9">
    <source>
        <dbReference type="Proteomes" id="UP000031532"/>
    </source>
</evidence>
<evidence type="ECO:0000256" key="3">
    <source>
        <dbReference type="ARBA" id="ARBA00022475"/>
    </source>
</evidence>
<keyword evidence="5 7" id="KW-1133">Transmembrane helix</keyword>
<gene>
    <name evidence="8" type="ORF">QH73_0007910</name>
</gene>
<protein>
    <submittedName>
        <fullName evidence="8">Lipopolysaccharide biosynthesis protein</fullName>
    </submittedName>
</protein>
<feature type="transmembrane region" description="Helical" evidence="7">
    <location>
        <begin position="395"/>
        <end position="416"/>
    </location>
</feature>
<feature type="transmembrane region" description="Helical" evidence="7">
    <location>
        <begin position="95"/>
        <end position="117"/>
    </location>
</feature>
<evidence type="ECO:0000256" key="5">
    <source>
        <dbReference type="ARBA" id="ARBA00022989"/>
    </source>
</evidence>
<dbReference type="GO" id="GO:0005886">
    <property type="term" value="C:plasma membrane"/>
    <property type="evidence" value="ECO:0007669"/>
    <property type="project" value="UniProtKB-SubCell"/>
</dbReference>
<dbReference type="InterPro" id="IPR050833">
    <property type="entry name" value="Poly_Biosynth_Transport"/>
</dbReference>
<name>A0A9X5E3I2_9CYAN</name>
<evidence type="ECO:0000256" key="7">
    <source>
        <dbReference type="SAM" id="Phobius"/>
    </source>
</evidence>
<evidence type="ECO:0000256" key="4">
    <source>
        <dbReference type="ARBA" id="ARBA00022692"/>
    </source>
</evidence>
<keyword evidence="9" id="KW-1185">Reference proteome</keyword>
<evidence type="ECO:0000256" key="6">
    <source>
        <dbReference type="ARBA" id="ARBA00023136"/>
    </source>
</evidence>
<dbReference type="Pfam" id="PF13440">
    <property type="entry name" value="Polysacc_synt_3"/>
    <property type="match status" value="1"/>
</dbReference>
<comment type="subcellular location">
    <subcellularLocation>
        <location evidence="1">Cell membrane</location>
        <topology evidence="1">Multi-pass membrane protein</topology>
    </subcellularLocation>
</comment>
<sequence length="425" mass="48010">MPILSAILSRLPQKLSNRFVRNLSWLGSAEIISRIFRLGLTVILARFLTPYDYGLAAIVSTVNEFMRVFMEVGVSAKIIQCDRQELDTICNSGYWLNWSIFTGLFFAQCLIAFPIAWFYRDRLTREIDLIIPICIAGIPYLMWPFAAIQSSLIVRENRLKVCAIATVVRNLASYILSALFAIRGWGIWAFVLPWVLVTPLEIIIYRKSYAWHPTAKFTTKAWRSILDFGKNICGVQFLKALRNNLDYLIIGRFLGIKELGIYFFGFNAGLGISLSIVTAINTAILPHLCKAKANMLELSQSYYSALKIISLIIFPLVILQSSLAYWYVPIVFGHQWIVAIPVLVLICLSAIPRPFADAASQLLVAVGKPNLDLYWNLAFTTVFALSLLIGVHWQVIGVAAAVLIVHMLFLPVFTIWTNRHVLRQS</sequence>
<evidence type="ECO:0000256" key="1">
    <source>
        <dbReference type="ARBA" id="ARBA00004651"/>
    </source>
</evidence>
<comment type="similarity">
    <text evidence="2">Belongs to the polysaccharide synthase family.</text>
</comment>
<proteinExistence type="inferred from homology"/>
<dbReference type="CDD" id="cd13127">
    <property type="entry name" value="MATE_tuaB_like"/>
    <property type="match status" value="1"/>
</dbReference>
<reference evidence="8 9" key="1">
    <citation type="journal article" date="2015" name="Genome Announc.">
        <title>Draft Genome Sequence of the Terrestrial Cyanobacterium Scytonema millei VB511283, Isolated from Eastern India.</title>
        <authorList>
            <person name="Sen D."/>
            <person name="Chandrababunaidu M.M."/>
            <person name="Singh D."/>
            <person name="Sanghi N."/>
            <person name="Ghorai A."/>
            <person name="Mishra G.P."/>
            <person name="Madduluri M."/>
            <person name="Adhikary S.P."/>
            <person name="Tripathy S."/>
        </authorList>
    </citation>
    <scope>NUCLEOTIDE SEQUENCE [LARGE SCALE GENOMIC DNA]</scope>
    <source>
        <strain evidence="8 9">VB511283</strain>
    </source>
</reference>
<organism evidence="8 9">
    <name type="scientific">Scytonema millei VB511283</name>
    <dbReference type="NCBI Taxonomy" id="1245923"/>
    <lineage>
        <taxon>Bacteria</taxon>
        <taxon>Bacillati</taxon>
        <taxon>Cyanobacteriota</taxon>
        <taxon>Cyanophyceae</taxon>
        <taxon>Nostocales</taxon>
        <taxon>Scytonemataceae</taxon>
        <taxon>Scytonema</taxon>
    </lineage>
</organism>
<evidence type="ECO:0000256" key="2">
    <source>
        <dbReference type="ARBA" id="ARBA00007430"/>
    </source>
</evidence>
<feature type="transmembrane region" description="Helical" evidence="7">
    <location>
        <begin position="261"/>
        <end position="284"/>
    </location>
</feature>
<feature type="transmembrane region" description="Helical" evidence="7">
    <location>
        <begin position="373"/>
        <end position="389"/>
    </location>
</feature>
<dbReference type="RefSeq" id="WP_039716854.1">
    <property type="nucleotide sequence ID" value="NZ_JTJC03000002.1"/>
</dbReference>
<keyword evidence="3" id="KW-1003">Cell membrane</keyword>
<feature type="transmembrane region" description="Helical" evidence="7">
    <location>
        <begin position="305"/>
        <end position="328"/>
    </location>
</feature>
<dbReference type="PANTHER" id="PTHR30250">
    <property type="entry name" value="PST FAMILY PREDICTED COLANIC ACID TRANSPORTER"/>
    <property type="match status" value="1"/>
</dbReference>
<dbReference type="OrthoDB" id="9770347at2"/>
<feature type="transmembrane region" description="Helical" evidence="7">
    <location>
        <begin position="129"/>
        <end position="154"/>
    </location>
</feature>
<dbReference type="AlphaFoldDB" id="A0A9X5E3I2"/>
<keyword evidence="6 7" id="KW-0472">Membrane</keyword>
<dbReference type="EMBL" id="JTJC03000002">
    <property type="protein sequence ID" value="NHC34585.1"/>
    <property type="molecule type" value="Genomic_DNA"/>
</dbReference>
<feature type="transmembrane region" description="Helical" evidence="7">
    <location>
        <begin position="174"/>
        <end position="196"/>
    </location>
</feature>
<feature type="transmembrane region" description="Helical" evidence="7">
    <location>
        <begin position="334"/>
        <end position="352"/>
    </location>
</feature>
<dbReference type="PANTHER" id="PTHR30250:SF10">
    <property type="entry name" value="LIPOPOLYSACCHARIDE BIOSYNTHESIS PROTEIN WZXC"/>
    <property type="match status" value="1"/>
</dbReference>
<dbReference type="Proteomes" id="UP000031532">
    <property type="component" value="Unassembled WGS sequence"/>
</dbReference>